<dbReference type="PANTHER" id="PTHR12526">
    <property type="entry name" value="GLYCOSYLTRANSFERASE"/>
    <property type="match status" value="1"/>
</dbReference>
<dbReference type="Pfam" id="PF13439">
    <property type="entry name" value="Glyco_transf_4"/>
    <property type="match status" value="1"/>
</dbReference>
<dbReference type="Proteomes" id="UP000282515">
    <property type="component" value="Unassembled WGS sequence"/>
</dbReference>
<dbReference type="SUPFAM" id="SSF53756">
    <property type="entry name" value="UDP-Glycosyltransferase/glycogen phosphorylase"/>
    <property type="match status" value="1"/>
</dbReference>
<dbReference type="EMBL" id="RDBF01000001">
    <property type="protein sequence ID" value="RLV57092.1"/>
    <property type="molecule type" value="Genomic_DNA"/>
</dbReference>
<dbReference type="InterPro" id="IPR001296">
    <property type="entry name" value="Glyco_trans_1"/>
</dbReference>
<evidence type="ECO:0000313" key="5">
    <source>
        <dbReference type="EMBL" id="RLV57092.1"/>
    </source>
</evidence>
<accession>A0A3L8PSX5</accession>
<keyword evidence="6" id="KW-1185">Reference proteome</keyword>
<keyword evidence="2 5" id="KW-0808">Transferase</keyword>
<protein>
    <submittedName>
        <fullName evidence="5">Glycosyltransferase</fullName>
    </submittedName>
</protein>
<feature type="domain" description="Glycosyl transferase family 1" evidence="3">
    <location>
        <begin position="176"/>
        <end position="346"/>
    </location>
</feature>
<dbReference type="AlphaFoldDB" id="A0A3L8PSX5"/>
<reference evidence="5 6" key="1">
    <citation type="submission" date="2018-10" db="EMBL/GenBank/DDBJ databases">
        <title>Aeromicrobium sp. 9W16Y-2 whole genome shotgun sequence.</title>
        <authorList>
            <person name="Li F."/>
        </authorList>
    </citation>
    <scope>NUCLEOTIDE SEQUENCE [LARGE SCALE GENOMIC DNA]</scope>
    <source>
        <strain evidence="5 6">9W16Y-2</strain>
    </source>
</reference>
<dbReference type="InterPro" id="IPR028098">
    <property type="entry name" value="Glyco_trans_4-like_N"/>
</dbReference>
<evidence type="ECO:0000256" key="2">
    <source>
        <dbReference type="ARBA" id="ARBA00022679"/>
    </source>
</evidence>
<dbReference type="GO" id="GO:0016757">
    <property type="term" value="F:glycosyltransferase activity"/>
    <property type="evidence" value="ECO:0007669"/>
    <property type="project" value="UniProtKB-KW"/>
</dbReference>
<feature type="domain" description="Glycosyltransferase subfamily 4-like N-terminal" evidence="4">
    <location>
        <begin position="28"/>
        <end position="169"/>
    </location>
</feature>
<evidence type="ECO:0000259" key="3">
    <source>
        <dbReference type="Pfam" id="PF00534"/>
    </source>
</evidence>
<evidence type="ECO:0000259" key="4">
    <source>
        <dbReference type="Pfam" id="PF13439"/>
    </source>
</evidence>
<dbReference type="Gene3D" id="3.40.50.2000">
    <property type="entry name" value="Glycogen Phosphorylase B"/>
    <property type="match status" value="2"/>
</dbReference>
<keyword evidence="1" id="KW-0328">Glycosyltransferase</keyword>
<dbReference type="Pfam" id="PF00534">
    <property type="entry name" value="Glycos_transf_1"/>
    <property type="match status" value="1"/>
</dbReference>
<organism evidence="5 6">
    <name type="scientific">Aeromicrobium phragmitis</name>
    <dbReference type="NCBI Taxonomy" id="2478914"/>
    <lineage>
        <taxon>Bacteria</taxon>
        <taxon>Bacillati</taxon>
        <taxon>Actinomycetota</taxon>
        <taxon>Actinomycetes</taxon>
        <taxon>Propionibacteriales</taxon>
        <taxon>Nocardioidaceae</taxon>
        <taxon>Aeromicrobium</taxon>
    </lineage>
</organism>
<gene>
    <name evidence="5" type="ORF">D9V41_00045</name>
</gene>
<dbReference type="OrthoDB" id="509705at2"/>
<evidence type="ECO:0000313" key="6">
    <source>
        <dbReference type="Proteomes" id="UP000282515"/>
    </source>
</evidence>
<evidence type="ECO:0000256" key="1">
    <source>
        <dbReference type="ARBA" id="ARBA00022676"/>
    </source>
</evidence>
<comment type="caution">
    <text evidence="5">The sequence shown here is derived from an EMBL/GenBank/DDBJ whole genome shotgun (WGS) entry which is preliminary data.</text>
</comment>
<sequence>MTDRTVDVVHVSSAHPWTDNRIHYRECVSLVDQGYRVALIACDRESSEPATGVQVIRTPSLPRWKRFTLGTFRAVRLALRTKARVVHLHDPELIWAIPILRSMGRIVIYDAHEDLPVQIQNKRYLHPLVVPVVAILALVLLKVASMSNQIVAATETIARRFPQGKVVVVRNYPPLREEERRSVPVGEREKSVVYLGLVSTDRGADVMVGAAADEKFPAEWRLHIAGEMATPLHRRLEAHPGWRTTEYAGRLAPREARDLLLRARVGLVVLQDTPAYRESLPTKMFEYFAAGVPVVASDFPLWRSIVDRYECGVLVDPTSPEAVAAAIASYASDPVLLERHSRNARRAAVEEYNWNAVVPALRRAYERAFTQSMNG</sequence>
<dbReference type="PANTHER" id="PTHR12526:SF629">
    <property type="entry name" value="TEICHURONIC ACID BIOSYNTHESIS GLYCOSYLTRANSFERASE TUAH-RELATED"/>
    <property type="match status" value="1"/>
</dbReference>
<proteinExistence type="predicted"/>
<name>A0A3L8PSX5_9ACTN</name>